<keyword evidence="3" id="KW-0378">Hydrolase</keyword>
<feature type="domain" description="PDZ" evidence="4">
    <location>
        <begin position="284"/>
        <end position="360"/>
    </location>
</feature>
<evidence type="ECO:0000313" key="5">
    <source>
        <dbReference type="EMBL" id="MTG97167.1"/>
    </source>
</evidence>
<dbReference type="SUPFAM" id="SSF50494">
    <property type="entry name" value="Trypsin-like serine proteases"/>
    <property type="match status" value="1"/>
</dbReference>
<dbReference type="InterPro" id="IPR001478">
    <property type="entry name" value="PDZ"/>
</dbReference>
<dbReference type="GO" id="GO:0006508">
    <property type="term" value="P:proteolysis"/>
    <property type="evidence" value="ECO:0007669"/>
    <property type="project" value="UniProtKB-KW"/>
</dbReference>
<dbReference type="Gene3D" id="2.30.42.10">
    <property type="match status" value="1"/>
</dbReference>
<evidence type="ECO:0000313" key="6">
    <source>
        <dbReference type="Proteomes" id="UP000438760"/>
    </source>
</evidence>
<dbReference type="Pfam" id="PF13365">
    <property type="entry name" value="Trypsin_2"/>
    <property type="match status" value="1"/>
</dbReference>
<evidence type="ECO:0000256" key="2">
    <source>
        <dbReference type="ARBA" id="ARBA00022670"/>
    </source>
</evidence>
<dbReference type="PANTHER" id="PTHR22939">
    <property type="entry name" value="SERINE PROTEASE FAMILY S1C HTRA-RELATED"/>
    <property type="match status" value="1"/>
</dbReference>
<dbReference type="AlphaFoldDB" id="A0A6I3LH60"/>
<dbReference type="InterPro" id="IPR009003">
    <property type="entry name" value="Peptidase_S1_PA"/>
</dbReference>
<dbReference type="PANTHER" id="PTHR22939:SF129">
    <property type="entry name" value="SERINE PROTEASE HTRA2, MITOCHONDRIAL"/>
    <property type="match status" value="1"/>
</dbReference>
<protein>
    <submittedName>
        <fullName evidence="5">PDZ domain-containing protein</fullName>
    </submittedName>
</protein>
<gene>
    <name evidence="5" type="ORF">GJV76_03295</name>
</gene>
<dbReference type="SUPFAM" id="SSF50156">
    <property type="entry name" value="PDZ domain-like"/>
    <property type="match status" value="1"/>
</dbReference>
<comment type="similarity">
    <text evidence="1">Belongs to the peptidase S1C family.</text>
</comment>
<comment type="caution">
    <text evidence="5">The sequence shown here is derived from an EMBL/GenBank/DDBJ whole genome shotgun (WGS) entry which is preliminary data.</text>
</comment>
<dbReference type="OrthoDB" id="9758917at2"/>
<dbReference type="Pfam" id="PF13180">
    <property type="entry name" value="PDZ_2"/>
    <property type="match status" value="1"/>
</dbReference>
<keyword evidence="2" id="KW-0645">Protease</keyword>
<dbReference type="InterPro" id="IPR001940">
    <property type="entry name" value="Peptidase_S1C"/>
</dbReference>
<dbReference type="PROSITE" id="PS50106">
    <property type="entry name" value="PDZ"/>
    <property type="match status" value="1"/>
</dbReference>
<dbReference type="RefSeq" id="WP_155091221.1">
    <property type="nucleotide sequence ID" value="NZ_CP102754.1"/>
</dbReference>
<evidence type="ECO:0000256" key="1">
    <source>
        <dbReference type="ARBA" id="ARBA00010541"/>
    </source>
</evidence>
<keyword evidence="6" id="KW-1185">Reference proteome</keyword>
<proteinExistence type="inferred from homology"/>
<organism evidence="5 6">
    <name type="scientific">Myroides albus</name>
    <dbReference type="NCBI Taxonomy" id="2562892"/>
    <lineage>
        <taxon>Bacteria</taxon>
        <taxon>Pseudomonadati</taxon>
        <taxon>Bacteroidota</taxon>
        <taxon>Flavobacteriia</taxon>
        <taxon>Flavobacteriales</taxon>
        <taxon>Flavobacteriaceae</taxon>
        <taxon>Myroides</taxon>
    </lineage>
</organism>
<dbReference type="EMBL" id="WMJX01000004">
    <property type="protein sequence ID" value="MTG97167.1"/>
    <property type="molecule type" value="Genomic_DNA"/>
</dbReference>
<dbReference type="PRINTS" id="PR00834">
    <property type="entry name" value="PROTEASES2C"/>
</dbReference>
<dbReference type="GO" id="GO:0004252">
    <property type="term" value="F:serine-type endopeptidase activity"/>
    <property type="evidence" value="ECO:0007669"/>
    <property type="project" value="InterPro"/>
</dbReference>
<reference evidence="5 6" key="1">
    <citation type="submission" date="2019-11" db="EMBL/GenBank/DDBJ databases">
        <title>Genome of Strain BIT-d1.</title>
        <authorList>
            <person name="Yang Y."/>
        </authorList>
    </citation>
    <scope>NUCLEOTIDE SEQUENCE [LARGE SCALE GENOMIC DNA]</scope>
    <source>
        <strain evidence="5 6">BIT-d1</strain>
    </source>
</reference>
<dbReference type="SMART" id="SM00228">
    <property type="entry name" value="PDZ"/>
    <property type="match status" value="1"/>
</dbReference>
<accession>A0A6I3LH60</accession>
<evidence type="ECO:0000259" key="4">
    <source>
        <dbReference type="PROSITE" id="PS50106"/>
    </source>
</evidence>
<sequence>MKKTISLLFLCIFSGAITLGGYKYFFENKSIPTLEQTANSEHTLPLKTSSIAGSAAPTDFTQAAENTVNAVVHVKNLSYTRTRSNSLLEFFYGYKGETQAQVGMGSGVIITEDGYIVTNNHVIANASELEVTLNDNQTYKAKLIGTDKQMDIALLKIEADKKLPYLVFGDSDNLRLGEWVIAVGNPFNLTSTVTTGIVSAKARNLSKSGIQSFIQTDAVINPGNSGGALVNTRGELIGINTMISSNTGSYVGYAFAVPSNITKKIIEDLLEYGDVQQAVLGVSGLELNNLIAKDLKIEQTHGFYIQDVVKQSDAEKVGLTKGDIITQINSKPIKTFVDIKSILNTKRPQDKVEVTYIRNGQSKTDMVALIKAQSQQVSYNGFEFEEITEQERERLKINYGLKITKVDNPNYAPYKDELEQGILLSINGQRVQNTAQAKMLFDKIVNSQKIKLEVISSSGELIRILL</sequence>
<name>A0A6I3LH60_9FLAO</name>
<evidence type="ECO:0000256" key="3">
    <source>
        <dbReference type="ARBA" id="ARBA00022801"/>
    </source>
</evidence>
<dbReference type="Gene3D" id="2.40.10.120">
    <property type="match status" value="1"/>
</dbReference>
<dbReference type="InterPro" id="IPR036034">
    <property type="entry name" value="PDZ_sf"/>
</dbReference>
<dbReference type="Proteomes" id="UP000438760">
    <property type="component" value="Unassembled WGS sequence"/>
</dbReference>